<evidence type="ECO:0000256" key="10">
    <source>
        <dbReference type="ARBA" id="ARBA00072305"/>
    </source>
</evidence>
<dbReference type="InterPro" id="IPR009100">
    <property type="entry name" value="AcylCoA_DH/oxidase_NM_dom_sf"/>
</dbReference>
<gene>
    <name evidence="16" type="ORF">RED65_15913</name>
</gene>
<keyword evidence="5 12" id="KW-0560">Oxidoreductase</keyword>
<evidence type="ECO:0000259" key="14">
    <source>
        <dbReference type="Pfam" id="PF02770"/>
    </source>
</evidence>
<sequence length="386" mass="41577">MDFSLSETQQLIQDTARRFAQTQLQPNAAALADPQNRPQFLDNIKALAELGFMGLEIHEDHGGTQAGTVAFSLAMTEIAKGCASTAVTMSVTNMVASVIQAVGSDEQKQNYLPRLCSGEYRAGAFCLTESQAGSDPSAMKCQANKTEKGWQISGSKLYITSGAYADVLIVWAVTDKTAKPGKGISCFVVEANRQGISIGKEENKMGQSGSATNEVIFENVVVTEGDLLGEVNQGFKIAVGELAGGRIGIASLALGIAQSAHDYAIEYAKERQQFGQSIADFQGIQWMLAEAETKLNATRLLVLEAAHRKEQGQEFATQASMAKLFASEEGNRICYNALQILGGAGYLKDYPLEQKVRDIRITSIYEGTSEIQKLIIARNLLAQARA</sequence>
<dbReference type="EC" id="1.3.8.10" evidence="7"/>
<feature type="domain" description="Acyl-CoA dehydrogenase/oxidase N-terminal" evidence="15">
    <location>
        <begin position="6"/>
        <end position="119"/>
    </location>
</feature>
<protein>
    <recommendedName>
        <fullName evidence="9">3-sulfinopropanoyl-CoA desulfinase</fullName>
        <ecNumber evidence="7">1.3.8.10</ecNumber>
        <ecNumber evidence="8">3.13.1.4</ecNumber>
    </recommendedName>
    <alternativeName>
        <fullName evidence="11">3-sulfinopropionyl coenzyme A desulfinase</fullName>
    </alternativeName>
    <alternativeName>
        <fullName evidence="10">Cyclohex-1-ene-1-carbonyl-CoA dehydrogenase</fullName>
    </alternativeName>
</protein>
<dbReference type="PANTHER" id="PTHR43884">
    <property type="entry name" value="ACYL-COA DEHYDROGENASE"/>
    <property type="match status" value="1"/>
</dbReference>
<comment type="similarity">
    <text evidence="2 12">Belongs to the acyl-CoA dehydrogenase family.</text>
</comment>
<dbReference type="InterPro" id="IPR006091">
    <property type="entry name" value="Acyl-CoA_Oxase/DH_mid-dom"/>
</dbReference>
<dbReference type="Pfam" id="PF02771">
    <property type="entry name" value="Acyl-CoA_dh_N"/>
    <property type="match status" value="1"/>
</dbReference>
<evidence type="ECO:0000259" key="13">
    <source>
        <dbReference type="Pfam" id="PF00441"/>
    </source>
</evidence>
<dbReference type="HOGENOM" id="CLU_018204_0_1_6"/>
<evidence type="ECO:0000256" key="3">
    <source>
        <dbReference type="ARBA" id="ARBA00022630"/>
    </source>
</evidence>
<dbReference type="EC" id="3.13.1.4" evidence="8"/>
<dbReference type="InterPro" id="IPR037069">
    <property type="entry name" value="AcylCoA_DH/ox_N_sf"/>
</dbReference>
<dbReference type="Gene3D" id="1.20.140.10">
    <property type="entry name" value="Butyryl-CoA Dehydrogenase, subunit A, domain 3"/>
    <property type="match status" value="1"/>
</dbReference>
<proteinExistence type="inferred from homology"/>
<comment type="catalytic activity">
    <reaction evidence="6">
        <text>3-sulfinopropanoyl-CoA + H2O = propanoyl-CoA + sulfite + H(+)</text>
        <dbReference type="Rhea" id="RHEA:41624"/>
        <dbReference type="ChEBI" id="CHEBI:15377"/>
        <dbReference type="ChEBI" id="CHEBI:15378"/>
        <dbReference type="ChEBI" id="CHEBI:17359"/>
        <dbReference type="ChEBI" id="CHEBI:57392"/>
        <dbReference type="ChEBI" id="CHEBI:78349"/>
        <dbReference type="EC" id="3.13.1.4"/>
    </reaction>
    <physiologicalReaction direction="left-to-right" evidence="6">
        <dbReference type="Rhea" id="RHEA:41625"/>
    </physiologicalReaction>
</comment>
<dbReference type="PANTHER" id="PTHR43884:SF12">
    <property type="entry name" value="ISOVALERYL-COA DEHYDROGENASE, MITOCHONDRIAL-RELATED"/>
    <property type="match status" value="1"/>
</dbReference>
<dbReference type="InterPro" id="IPR013786">
    <property type="entry name" value="AcylCoA_DH/ox_N"/>
</dbReference>
<dbReference type="InterPro" id="IPR046373">
    <property type="entry name" value="Acyl-CoA_Oxase/DH_mid-dom_sf"/>
</dbReference>
<dbReference type="GO" id="GO:0050660">
    <property type="term" value="F:flavin adenine dinucleotide binding"/>
    <property type="evidence" value="ECO:0007669"/>
    <property type="project" value="InterPro"/>
</dbReference>
<dbReference type="EMBL" id="AAQH01000008">
    <property type="protein sequence ID" value="EAT12340.1"/>
    <property type="molecule type" value="Genomic_DNA"/>
</dbReference>
<dbReference type="OrthoDB" id="9770681at2"/>
<evidence type="ECO:0000256" key="7">
    <source>
        <dbReference type="ARBA" id="ARBA00066362"/>
    </source>
</evidence>
<organism evidence="16 17">
    <name type="scientific">Bermanella marisrubri</name>
    <dbReference type="NCBI Taxonomy" id="207949"/>
    <lineage>
        <taxon>Bacteria</taxon>
        <taxon>Pseudomonadati</taxon>
        <taxon>Pseudomonadota</taxon>
        <taxon>Gammaproteobacteria</taxon>
        <taxon>Oceanospirillales</taxon>
        <taxon>Oceanospirillaceae</taxon>
        <taxon>Bermanella</taxon>
    </lineage>
</organism>
<evidence type="ECO:0000256" key="6">
    <source>
        <dbReference type="ARBA" id="ARBA00052938"/>
    </source>
</evidence>
<evidence type="ECO:0000256" key="9">
    <source>
        <dbReference type="ARBA" id="ARBA00068311"/>
    </source>
</evidence>
<keyword evidence="17" id="KW-1185">Reference proteome</keyword>
<dbReference type="InterPro" id="IPR006089">
    <property type="entry name" value="Acyl-CoA_DH_CS"/>
</dbReference>
<evidence type="ECO:0000313" key="17">
    <source>
        <dbReference type="Proteomes" id="UP000004263"/>
    </source>
</evidence>
<dbReference type="STRING" id="207949.RED65_15913"/>
<dbReference type="Pfam" id="PF02770">
    <property type="entry name" value="Acyl-CoA_dh_M"/>
    <property type="match status" value="1"/>
</dbReference>
<feature type="domain" description="Acyl-CoA dehydrogenase/oxidase C-terminal" evidence="13">
    <location>
        <begin position="232"/>
        <end position="381"/>
    </location>
</feature>
<comment type="cofactor">
    <cofactor evidence="1 12">
        <name>FAD</name>
        <dbReference type="ChEBI" id="CHEBI:57692"/>
    </cofactor>
</comment>
<dbReference type="SUPFAM" id="SSF56645">
    <property type="entry name" value="Acyl-CoA dehydrogenase NM domain-like"/>
    <property type="match status" value="1"/>
</dbReference>
<evidence type="ECO:0000256" key="5">
    <source>
        <dbReference type="ARBA" id="ARBA00023002"/>
    </source>
</evidence>
<dbReference type="InterPro" id="IPR009075">
    <property type="entry name" value="AcylCo_DH/oxidase_C"/>
</dbReference>
<name>Q1N224_9GAMM</name>
<keyword evidence="3 12" id="KW-0285">Flavoprotein</keyword>
<dbReference type="FunFam" id="1.10.540.10:FF:000002">
    <property type="entry name" value="Acyl-CoA dehydrogenase FadE19"/>
    <property type="match status" value="1"/>
</dbReference>
<accession>Q1N224</accession>
<dbReference type="PROSITE" id="PS00072">
    <property type="entry name" value="ACYL_COA_DH_1"/>
    <property type="match status" value="1"/>
</dbReference>
<dbReference type="RefSeq" id="WP_007018391.1">
    <property type="nucleotide sequence ID" value="NZ_CH724116.1"/>
</dbReference>
<evidence type="ECO:0000256" key="2">
    <source>
        <dbReference type="ARBA" id="ARBA00009347"/>
    </source>
</evidence>
<dbReference type="Pfam" id="PF00441">
    <property type="entry name" value="Acyl-CoA_dh_1"/>
    <property type="match status" value="1"/>
</dbReference>
<dbReference type="SUPFAM" id="SSF47203">
    <property type="entry name" value="Acyl-CoA dehydrogenase C-terminal domain-like"/>
    <property type="match status" value="1"/>
</dbReference>
<dbReference type="Proteomes" id="UP000004263">
    <property type="component" value="Unassembled WGS sequence"/>
</dbReference>
<evidence type="ECO:0000259" key="15">
    <source>
        <dbReference type="Pfam" id="PF02771"/>
    </source>
</evidence>
<evidence type="ECO:0000313" key="16">
    <source>
        <dbReference type="EMBL" id="EAT12340.1"/>
    </source>
</evidence>
<evidence type="ECO:0000256" key="11">
    <source>
        <dbReference type="ARBA" id="ARBA00075603"/>
    </source>
</evidence>
<evidence type="ECO:0000256" key="4">
    <source>
        <dbReference type="ARBA" id="ARBA00022827"/>
    </source>
</evidence>
<comment type="caution">
    <text evidence="16">The sequence shown here is derived from an EMBL/GenBank/DDBJ whole genome shotgun (WGS) entry which is preliminary data.</text>
</comment>
<dbReference type="PIRSF" id="PIRSF016578">
    <property type="entry name" value="HsaA"/>
    <property type="match status" value="1"/>
</dbReference>
<evidence type="ECO:0000256" key="8">
    <source>
        <dbReference type="ARBA" id="ARBA00066461"/>
    </source>
</evidence>
<dbReference type="Gene3D" id="2.40.110.10">
    <property type="entry name" value="Butyryl-CoA Dehydrogenase, subunit A, domain 2"/>
    <property type="match status" value="1"/>
</dbReference>
<reference evidence="16 17" key="1">
    <citation type="submission" date="2006-03" db="EMBL/GenBank/DDBJ databases">
        <authorList>
            <person name="Pinhassi J."/>
            <person name="Pedros-Alio C."/>
            <person name="Ferriera S."/>
            <person name="Johnson J."/>
            <person name="Kravitz S."/>
            <person name="Halpern A."/>
            <person name="Remington K."/>
            <person name="Beeson K."/>
            <person name="Tran B."/>
            <person name="Rogers Y.-H."/>
            <person name="Friedman R."/>
            <person name="Venter J.C."/>
        </authorList>
    </citation>
    <scope>NUCLEOTIDE SEQUENCE [LARGE SCALE GENOMIC DNA]</scope>
    <source>
        <strain evidence="16 17">RED65</strain>
    </source>
</reference>
<evidence type="ECO:0000256" key="12">
    <source>
        <dbReference type="RuleBase" id="RU362125"/>
    </source>
</evidence>
<dbReference type="AlphaFoldDB" id="Q1N224"/>
<dbReference type="Gene3D" id="1.10.540.10">
    <property type="entry name" value="Acyl-CoA dehydrogenase/oxidase, N-terminal domain"/>
    <property type="match status" value="1"/>
</dbReference>
<dbReference type="FunFam" id="2.40.110.10:FF:000001">
    <property type="entry name" value="Acyl-CoA dehydrogenase, mitochondrial"/>
    <property type="match status" value="1"/>
</dbReference>
<feature type="domain" description="Acyl-CoA oxidase/dehydrogenase middle" evidence="14">
    <location>
        <begin position="124"/>
        <end position="220"/>
    </location>
</feature>
<dbReference type="InterPro" id="IPR036250">
    <property type="entry name" value="AcylCo_DH-like_C"/>
</dbReference>
<dbReference type="FunFam" id="1.20.140.10:FF:000004">
    <property type="entry name" value="Acyl-CoA dehydrogenase FadE25"/>
    <property type="match status" value="1"/>
</dbReference>
<dbReference type="GO" id="GO:0003995">
    <property type="term" value="F:acyl-CoA dehydrogenase activity"/>
    <property type="evidence" value="ECO:0007669"/>
    <property type="project" value="InterPro"/>
</dbReference>
<keyword evidence="4 12" id="KW-0274">FAD</keyword>
<evidence type="ECO:0000256" key="1">
    <source>
        <dbReference type="ARBA" id="ARBA00001974"/>
    </source>
</evidence>